<evidence type="ECO:0000313" key="2">
    <source>
        <dbReference type="Proteomes" id="UP000663828"/>
    </source>
</evidence>
<gene>
    <name evidence="1" type="ORF">XAT740_LOCUS16469</name>
</gene>
<reference evidence="1" key="1">
    <citation type="submission" date="2021-02" db="EMBL/GenBank/DDBJ databases">
        <authorList>
            <person name="Nowell W R."/>
        </authorList>
    </citation>
    <scope>NUCLEOTIDE SEQUENCE</scope>
</reference>
<name>A0A814LD45_ADIRI</name>
<sequence length="243" mass="27703">MFKFINRRYLCAVADEPLSSCTTSLSVLKSDLYLSNVGTCTFFAIDTFNVRTIRAHSHFQVVDEILFLLDTHFKIKSQPFTCAKNDCYTVCLNHHLKGAQLCSSDDSTNVILSSRNKIPLSEMIIATTTIVDVEFQNYIDQLSILFQATAEEMIIWDATSTDHSNIVNRVNLYQLEDYQDIYETGEPVMKFNTDVHNMNLSTMIMRLGKYNGPIKCETSDGRDLTNEFGESLDELYIFSCELT</sequence>
<protein>
    <submittedName>
        <fullName evidence="1">Uncharacterized protein</fullName>
    </submittedName>
</protein>
<keyword evidence="2" id="KW-1185">Reference proteome</keyword>
<organism evidence="1 2">
    <name type="scientific">Adineta ricciae</name>
    <name type="common">Rotifer</name>
    <dbReference type="NCBI Taxonomy" id="249248"/>
    <lineage>
        <taxon>Eukaryota</taxon>
        <taxon>Metazoa</taxon>
        <taxon>Spiralia</taxon>
        <taxon>Gnathifera</taxon>
        <taxon>Rotifera</taxon>
        <taxon>Eurotatoria</taxon>
        <taxon>Bdelloidea</taxon>
        <taxon>Adinetida</taxon>
        <taxon>Adinetidae</taxon>
        <taxon>Adineta</taxon>
    </lineage>
</organism>
<accession>A0A814LD45</accession>
<evidence type="ECO:0000313" key="1">
    <source>
        <dbReference type="EMBL" id="CAF1064493.1"/>
    </source>
</evidence>
<dbReference type="AlphaFoldDB" id="A0A814LD45"/>
<dbReference type="EMBL" id="CAJNOR010001049">
    <property type="protein sequence ID" value="CAF1064493.1"/>
    <property type="molecule type" value="Genomic_DNA"/>
</dbReference>
<comment type="caution">
    <text evidence="1">The sequence shown here is derived from an EMBL/GenBank/DDBJ whole genome shotgun (WGS) entry which is preliminary data.</text>
</comment>
<proteinExistence type="predicted"/>
<dbReference type="Proteomes" id="UP000663828">
    <property type="component" value="Unassembled WGS sequence"/>
</dbReference>